<reference evidence="1 2" key="1">
    <citation type="journal article" date="2013" name="Sci. Rep.">
        <title>Extraordinary expansion of a Sorangium cellulosum genome from an alkaline milieu.</title>
        <authorList>
            <person name="Han K."/>
            <person name="Li Z.F."/>
            <person name="Peng R."/>
            <person name="Zhu L.P."/>
            <person name="Zhou T."/>
            <person name="Wang L.G."/>
            <person name="Li S.G."/>
            <person name="Zhang X.B."/>
            <person name="Hu W."/>
            <person name="Wu Z.H."/>
            <person name="Qin N."/>
            <person name="Li Y.Z."/>
        </authorList>
    </citation>
    <scope>NUCLEOTIDE SEQUENCE [LARGE SCALE GENOMIC DNA]</scope>
    <source>
        <strain evidence="1 2">So0157-2</strain>
    </source>
</reference>
<dbReference type="eggNOG" id="ENOG5032ZI2">
    <property type="taxonomic scope" value="Bacteria"/>
</dbReference>
<dbReference type="KEGG" id="scu:SCE1572_30525"/>
<dbReference type="HOGENOM" id="CLU_939766_0_0_7"/>
<organism evidence="1 2">
    <name type="scientific">Sorangium cellulosum So0157-2</name>
    <dbReference type="NCBI Taxonomy" id="1254432"/>
    <lineage>
        <taxon>Bacteria</taxon>
        <taxon>Pseudomonadati</taxon>
        <taxon>Myxococcota</taxon>
        <taxon>Polyangia</taxon>
        <taxon>Polyangiales</taxon>
        <taxon>Polyangiaceae</taxon>
        <taxon>Sorangium</taxon>
    </lineage>
</organism>
<accession>S4XZ01</accession>
<dbReference type="OrthoDB" id="5524775at2"/>
<gene>
    <name evidence="1" type="ORF">SCE1572_30525</name>
</gene>
<dbReference type="STRING" id="1254432.SCE1572_30525"/>
<evidence type="ECO:0000313" key="2">
    <source>
        <dbReference type="Proteomes" id="UP000014803"/>
    </source>
</evidence>
<name>S4XZ01_SORCE</name>
<dbReference type="Proteomes" id="UP000014803">
    <property type="component" value="Chromosome"/>
</dbReference>
<dbReference type="PATRIC" id="fig|1254432.3.peg.6892"/>
<dbReference type="RefSeq" id="WP_020738012.1">
    <property type="nucleotide sequence ID" value="NC_021658.1"/>
</dbReference>
<protein>
    <submittedName>
        <fullName evidence="1">Uncharacterized protein</fullName>
    </submittedName>
</protein>
<evidence type="ECO:0000313" key="1">
    <source>
        <dbReference type="EMBL" id="AGP38437.1"/>
    </source>
</evidence>
<proteinExistence type="predicted"/>
<sequence length="296" mass="32914">MTQLGESVSEGEIDLDEFKCPFEHTKPGQVNNALGSDSAALGSRLAEGYSTQLWADEGARIVPKTKQKLIAARRDDCPEPPVVVDGQEYPYSSSAHHLIPGEASLPKSTLIKFISAGAKGSKVWGDIGYDVNGGENGIWLPTHHALSSEMKEGLVLPGEDRALKYSELTRRVKQRNEENQVVATFQERFTGAIMERARRQFHDAHPDYSAFVIKVLDKIQMNLVEQSEACGECGEVKKKKGKYPPPHGLVSRLNSVSARLYQFLVGPPQTWRPPLYTSRFAASLAQLERAWLQRRK</sequence>
<dbReference type="AlphaFoldDB" id="S4XZ01"/>
<dbReference type="EMBL" id="CP003969">
    <property type="protein sequence ID" value="AGP38437.1"/>
    <property type="molecule type" value="Genomic_DNA"/>
</dbReference>